<proteinExistence type="inferred from homology"/>
<dbReference type="SFLD" id="SFLDS00003">
    <property type="entry name" value="Haloacid_Dehalogenase"/>
    <property type="match status" value="1"/>
</dbReference>
<evidence type="ECO:0000313" key="8">
    <source>
        <dbReference type="EMBL" id="HBJ09379.1"/>
    </source>
</evidence>
<sequence>MSKINYDLSRIKAFAFDVDGVLSSDMVPLHPNGEPMRMVNIKDGYAIQLAVRLGYNIAIITGGRTQAVHERFSALGVKHIFMGAKIKTEAYYQWIESSNLKPEEILYMGDDIPDYEVMQLVGLPTCPADAAPEIKAISTYISPKKGGCGCGRDVIEEVLKAQGKWMADEAFGW</sequence>
<protein>
    <submittedName>
        <fullName evidence="8">3-deoxy-D-manno-octulosonate 8-phosphate phosphatase</fullName>
    </submittedName>
</protein>
<dbReference type="SFLD" id="SFLDG01136">
    <property type="entry name" value="C1.6:_Phosphoserine_Phosphatas"/>
    <property type="match status" value="1"/>
</dbReference>
<comment type="similarity">
    <text evidence="2">Belongs to the KdsC family.</text>
</comment>
<dbReference type="PANTHER" id="PTHR21485">
    <property type="entry name" value="HAD SUPERFAMILY MEMBERS CMAS AND KDSC"/>
    <property type="match status" value="1"/>
</dbReference>
<evidence type="ECO:0000313" key="9">
    <source>
        <dbReference type="Proteomes" id="UP000262954"/>
    </source>
</evidence>
<dbReference type="CDD" id="cd01630">
    <property type="entry name" value="HAD_KDO-like"/>
    <property type="match status" value="1"/>
</dbReference>
<feature type="binding site" evidence="7">
    <location>
        <position position="19"/>
    </location>
    <ligand>
        <name>substrate</name>
    </ligand>
</feature>
<dbReference type="GO" id="GO:0046872">
    <property type="term" value="F:metal ion binding"/>
    <property type="evidence" value="ECO:0007669"/>
    <property type="project" value="UniProtKB-KW"/>
</dbReference>
<evidence type="ECO:0000256" key="1">
    <source>
        <dbReference type="ARBA" id="ARBA00001946"/>
    </source>
</evidence>
<keyword evidence="6 7" id="KW-0460">Magnesium</keyword>
<accession>A0A316R039</accession>
<dbReference type="NCBIfam" id="TIGR01670">
    <property type="entry name" value="KdsC-phosphatas"/>
    <property type="match status" value="1"/>
</dbReference>
<evidence type="ECO:0000256" key="4">
    <source>
        <dbReference type="ARBA" id="ARBA00022723"/>
    </source>
</evidence>
<evidence type="ECO:0000256" key="6">
    <source>
        <dbReference type="ARBA" id="ARBA00022842"/>
    </source>
</evidence>
<dbReference type="InterPro" id="IPR010023">
    <property type="entry name" value="KdsC_fam"/>
</dbReference>
<dbReference type="Pfam" id="PF00702">
    <property type="entry name" value="Hydrolase"/>
    <property type="match status" value="1"/>
</dbReference>
<evidence type="ECO:0000256" key="5">
    <source>
        <dbReference type="ARBA" id="ARBA00022801"/>
    </source>
</evidence>
<dbReference type="GO" id="GO:0016788">
    <property type="term" value="F:hydrolase activity, acting on ester bonds"/>
    <property type="evidence" value="ECO:0007669"/>
    <property type="project" value="InterPro"/>
</dbReference>
<dbReference type="EMBL" id="DNWC01000135">
    <property type="protein sequence ID" value="HBJ09379.1"/>
    <property type="molecule type" value="Genomic_DNA"/>
</dbReference>
<feature type="binding site" evidence="7">
    <location>
        <position position="110"/>
    </location>
    <ligand>
        <name>Mg(2+)</name>
        <dbReference type="ChEBI" id="CHEBI:18420"/>
    </ligand>
</feature>
<dbReference type="SFLD" id="SFLDG01138">
    <property type="entry name" value="C1.6.2:_Deoxy-d-mannose-octulo"/>
    <property type="match status" value="1"/>
</dbReference>
<feature type="binding site" evidence="7">
    <location>
        <position position="17"/>
    </location>
    <ligand>
        <name>Mg(2+)</name>
        <dbReference type="ChEBI" id="CHEBI:18420"/>
    </ligand>
</feature>
<dbReference type="Proteomes" id="UP000262954">
    <property type="component" value="Unassembled WGS sequence"/>
</dbReference>
<keyword evidence="5" id="KW-0378">Hydrolase</keyword>
<evidence type="ECO:0000256" key="3">
    <source>
        <dbReference type="ARBA" id="ARBA00011881"/>
    </source>
</evidence>
<keyword evidence="4 7" id="KW-0479">Metal-binding</keyword>
<dbReference type="InterPro" id="IPR036412">
    <property type="entry name" value="HAD-like_sf"/>
</dbReference>
<evidence type="ECO:0000256" key="2">
    <source>
        <dbReference type="ARBA" id="ARBA00005893"/>
    </source>
</evidence>
<gene>
    <name evidence="8" type="ORF">DDY73_10300</name>
</gene>
<evidence type="ECO:0000256" key="7">
    <source>
        <dbReference type="PIRSR" id="PIRSR006118-2"/>
    </source>
</evidence>
<dbReference type="InterPro" id="IPR050793">
    <property type="entry name" value="CMP-NeuNAc_synthase"/>
</dbReference>
<dbReference type="GeneID" id="92927481"/>
<dbReference type="InterPro" id="IPR023214">
    <property type="entry name" value="HAD_sf"/>
</dbReference>
<dbReference type="PANTHER" id="PTHR21485:SF3">
    <property type="entry name" value="N-ACYLNEURAMINATE CYTIDYLYLTRANSFERASE"/>
    <property type="match status" value="1"/>
</dbReference>
<dbReference type="PIRSF" id="PIRSF006118">
    <property type="entry name" value="KDO8-P_Ptase"/>
    <property type="match status" value="1"/>
</dbReference>
<name>A0A316R039_9BACT</name>
<dbReference type="SUPFAM" id="SSF56784">
    <property type="entry name" value="HAD-like"/>
    <property type="match status" value="1"/>
</dbReference>
<comment type="caution">
    <text evidence="8">The sequence shown here is derived from an EMBL/GenBank/DDBJ whole genome shotgun (WGS) entry which is preliminary data.</text>
</comment>
<dbReference type="FunFam" id="3.40.50.1000:FF:000029">
    <property type="entry name" value="3-deoxy-D-manno-octulosonate 8-phosphate phosphatase KdsC"/>
    <property type="match status" value="1"/>
</dbReference>
<comment type="subunit">
    <text evidence="3">Homotetramer.</text>
</comment>
<reference evidence="8 9" key="1">
    <citation type="journal article" date="2018" name="Nat. Biotechnol.">
        <title>A standardized bacterial taxonomy based on genome phylogeny substantially revises the tree of life.</title>
        <authorList>
            <person name="Parks D.H."/>
            <person name="Chuvochina M."/>
            <person name="Waite D.W."/>
            <person name="Rinke C."/>
            <person name="Skarshewski A."/>
            <person name="Chaumeil P.A."/>
            <person name="Hugenholtz P."/>
        </authorList>
    </citation>
    <scope>NUCLEOTIDE SEQUENCE [LARGE SCALE GENOMIC DNA]</scope>
    <source>
        <strain evidence="8">UBA11482</strain>
    </source>
</reference>
<organism evidence="8 9">
    <name type="scientific">Coprobacter fastidiosus</name>
    <dbReference type="NCBI Taxonomy" id="1099853"/>
    <lineage>
        <taxon>Bacteria</taxon>
        <taxon>Pseudomonadati</taxon>
        <taxon>Bacteroidota</taxon>
        <taxon>Bacteroidia</taxon>
        <taxon>Bacteroidales</taxon>
        <taxon>Barnesiellaceae</taxon>
        <taxon>Coprobacter</taxon>
    </lineage>
</organism>
<dbReference type="RefSeq" id="WP_009316901.1">
    <property type="nucleotide sequence ID" value="NZ_AP028032.1"/>
</dbReference>
<dbReference type="AlphaFoldDB" id="A0A316R039"/>
<comment type="cofactor">
    <cofactor evidence="1 7">
        <name>Mg(2+)</name>
        <dbReference type="ChEBI" id="CHEBI:18420"/>
    </cofactor>
</comment>
<dbReference type="Gene3D" id="3.40.50.1000">
    <property type="entry name" value="HAD superfamily/HAD-like"/>
    <property type="match status" value="1"/>
</dbReference>
<dbReference type="GO" id="GO:0008781">
    <property type="term" value="F:N-acylneuraminate cytidylyltransferase activity"/>
    <property type="evidence" value="ECO:0007669"/>
    <property type="project" value="TreeGrafter"/>
</dbReference>